<evidence type="ECO:0000256" key="2">
    <source>
        <dbReference type="ARBA" id="ARBA00022475"/>
    </source>
</evidence>
<organism evidence="13 14">
    <name type="scientific">Sphenodon punctatus</name>
    <name type="common">Tuatara</name>
    <name type="synonym">Hatteria punctata</name>
    <dbReference type="NCBI Taxonomy" id="8508"/>
    <lineage>
        <taxon>Eukaryota</taxon>
        <taxon>Metazoa</taxon>
        <taxon>Chordata</taxon>
        <taxon>Craniata</taxon>
        <taxon>Vertebrata</taxon>
        <taxon>Euteleostomi</taxon>
        <taxon>Lepidosauria</taxon>
        <taxon>Sphenodontia</taxon>
        <taxon>Sphenodontidae</taxon>
        <taxon>Sphenodon</taxon>
    </lineage>
</organism>
<dbReference type="GO" id="GO:0060326">
    <property type="term" value="P:cell chemotaxis"/>
    <property type="evidence" value="ECO:0007669"/>
    <property type="project" value="TreeGrafter"/>
</dbReference>
<dbReference type="Pfam" id="PF00001">
    <property type="entry name" value="7tm_1"/>
    <property type="match status" value="1"/>
</dbReference>
<comment type="similarity">
    <text evidence="9">Belongs to the G-protein coupled receptor 1 family.</text>
</comment>
<feature type="transmembrane region" description="Helical" evidence="11">
    <location>
        <begin position="234"/>
        <end position="255"/>
    </location>
</feature>
<feature type="transmembrane region" description="Helical" evidence="11">
    <location>
        <begin position="147"/>
        <end position="167"/>
    </location>
</feature>
<evidence type="ECO:0000313" key="14">
    <source>
        <dbReference type="Proteomes" id="UP000694392"/>
    </source>
</evidence>
<dbReference type="PROSITE" id="PS00237">
    <property type="entry name" value="G_PROTEIN_RECEP_F1_1"/>
    <property type="match status" value="1"/>
</dbReference>
<dbReference type="InterPro" id="IPR050119">
    <property type="entry name" value="CCR1-9-like"/>
</dbReference>
<accession>A0A8D0GYT6</accession>
<dbReference type="GO" id="GO:0007155">
    <property type="term" value="P:cell adhesion"/>
    <property type="evidence" value="ECO:0007669"/>
    <property type="project" value="Ensembl"/>
</dbReference>
<feature type="region of interest" description="Disordered" evidence="10">
    <location>
        <begin position="337"/>
        <end position="356"/>
    </location>
</feature>
<dbReference type="InterPro" id="IPR000276">
    <property type="entry name" value="GPCR_Rhodpsn"/>
</dbReference>
<dbReference type="PRINTS" id="PR01558">
    <property type="entry name" value="CHEMOKINER11"/>
</dbReference>
<dbReference type="AlphaFoldDB" id="A0A8D0GYT6"/>
<dbReference type="Ensembl" id="ENSSPUT00000012827.1">
    <property type="protein sequence ID" value="ENSSPUP00000012028.1"/>
    <property type="gene ID" value="ENSSPUG00000009236.1"/>
</dbReference>
<keyword evidence="3 9" id="KW-0812">Transmembrane</keyword>
<evidence type="ECO:0000256" key="7">
    <source>
        <dbReference type="ARBA" id="ARBA00023170"/>
    </source>
</evidence>
<feature type="transmembrane region" description="Helical" evidence="11">
    <location>
        <begin position="109"/>
        <end position="126"/>
    </location>
</feature>
<keyword evidence="7 9" id="KW-0675">Receptor</keyword>
<dbReference type="GeneTree" id="ENSGT01110000267168"/>
<dbReference type="Proteomes" id="UP000694392">
    <property type="component" value="Unplaced"/>
</dbReference>
<evidence type="ECO:0000256" key="10">
    <source>
        <dbReference type="SAM" id="MobiDB-lite"/>
    </source>
</evidence>
<dbReference type="SUPFAM" id="SSF81321">
    <property type="entry name" value="Family A G protein-coupled receptor-like"/>
    <property type="match status" value="1"/>
</dbReference>
<comment type="subcellular location">
    <subcellularLocation>
        <location evidence="1">Cell membrane</location>
        <topology evidence="1">Multi-pass membrane protein</topology>
    </subcellularLocation>
</comment>
<keyword evidence="2" id="KW-1003">Cell membrane</keyword>
<dbReference type="GO" id="GO:0016495">
    <property type="term" value="F:C-X3-C chemokine receptor activity"/>
    <property type="evidence" value="ECO:0007669"/>
    <property type="project" value="Ensembl"/>
</dbReference>
<feature type="domain" description="G-protein coupled receptors family 1 profile" evidence="12">
    <location>
        <begin position="49"/>
        <end position="295"/>
    </location>
</feature>
<sequence length="356" mass="40406">MTDMSSPEMDTEFVYDEGTSPCEKEDIQAFGKVFLPVLYTLVFAIGLVGNLLVTSAILKGREKRTITDIFLLNLAISDLLFVISLPFWASYAVRGWTLGNLSCKIVSSFYYVGFFGGIFFISLISIDRYMAIVHAAFSIRARTVSHGFLAMLGVWIVAILVSVPQFVFIQRSEGKFTPNYPDMLQDIWEVFCNMEINIIGFLIPICIMGYCYCRVIRTLLSCTNRKKTTRAIRLILVVVIVFFLFWTPYHVLIFLETLKHYDFFANCSTLKFIDYGMHATEALAFSHCCLNPVIYAFAGEKFRKYLYHLFLKCISFICVCGPCSQYKVSSPTTIPESVLSSNQTQHTSDQDGSILL</sequence>
<dbReference type="GO" id="GO:0031737">
    <property type="term" value="F:CX3C chemokine receptor binding"/>
    <property type="evidence" value="ECO:0007669"/>
    <property type="project" value="Ensembl"/>
</dbReference>
<reference evidence="13" key="1">
    <citation type="submission" date="2025-08" db="UniProtKB">
        <authorList>
            <consortium name="Ensembl"/>
        </authorList>
    </citation>
    <scope>IDENTIFICATION</scope>
</reference>
<protein>
    <submittedName>
        <fullName evidence="13">C-X3-C motif chemokine receptor 1</fullName>
    </submittedName>
</protein>
<dbReference type="PRINTS" id="PR00237">
    <property type="entry name" value="GPCRRHODOPSN"/>
</dbReference>
<dbReference type="InterPro" id="IPR005383">
    <property type="entry name" value="ACKR4"/>
</dbReference>
<evidence type="ECO:0000256" key="3">
    <source>
        <dbReference type="ARBA" id="ARBA00022692"/>
    </source>
</evidence>
<keyword evidence="6 11" id="KW-0472">Membrane</keyword>
<evidence type="ECO:0000256" key="1">
    <source>
        <dbReference type="ARBA" id="ARBA00004651"/>
    </source>
</evidence>
<feature type="transmembrane region" description="Helical" evidence="11">
    <location>
        <begin position="37"/>
        <end position="58"/>
    </location>
</feature>
<dbReference type="GO" id="GO:0016493">
    <property type="term" value="F:C-C chemokine receptor activity"/>
    <property type="evidence" value="ECO:0007669"/>
    <property type="project" value="TreeGrafter"/>
</dbReference>
<proteinExistence type="inferred from homology"/>
<evidence type="ECO:0000256" key="8">
    <source>
        <dbReference type="ARBA" id="ARBA00023224"/>
    </source>
</evidence>
<dbReference type="PRINTS" id="PR00657">
    <property type="entry name" value="CCCHEMOKINER"/>
</dbReference>
<feature type="transmembrane region" description="Helical" evidence="11">
    <location>
        <begin position="275"/>
        <end position="298"/>
    </location>
</feature>
<dbReference type="OMA" id="TDIQEFG"/>
<dbReference type="GO" id="GO:0019957">
    <property type="term" value="F:C-C chemokine binding"/>
    <property type="evidence" value="ECO:0007669"/>
    <property type="project" value="TreeGrafter"/>
</dbReference>
<evidence type="ECO:0000256" key="11">
    <source>
        <dbReference type="SAM" id="Phobius"/>
    </source>
</evidence>
<dbReference type="GO" id="GO:0019960">
    <property type="term" value="F:C-X3-C chemokine binding"/>
    <property type="evidence" value="ECO:0007669"/>
    <property type="project" value="Ensembl"/>
</dbReference>
<keyword evidence="14" id="KW-1185">Reference proteome</keyword>
<keyword evidence="8 9" id="KW-0807">Transducer</keyword>
<dbReference type="PROSITE" id="PS50262">
    <property type="entry name" value="G_PROTEIN_RECEP_F1_2"/>
    <property type="match status" value="1"/>
</dbReference>
<evidence type="ECO:0000256" key="5">
    <source>
        <dbReference type="ARBA" id="ARBA00023040"/>
    </source>
</evidence>
<dbReference type="InterPro" id="IPR000355">
    <property type="entry name" value="Chemokine_rcpt"/>
</dbReference>
<reference evidence="13" key="2">
    <citation type="submission" date="2025-09" db="UniProtKB">
        <authorList>
            <consortium name="Ensembl"/>
        </authorList>
    </citation>
    <scope>IDENTIFICATION</scope>
</reference>
<keyword evidence="4 11" id="KW-1133">Transmembrane helix</keyword>
<gene>
    <name evidence="13" type="primary">CX3CR1</name>
</gene>
<evidence type="ECO:0000256" key="4">
    <source>
        <dbReference type="ARBA" id="ARBA00022989"/>
    </source>
</evidence>
<dbReference type="GO" id="GO:0007204">
    <property type="term" value="P:positive regulation of cytosolic calcium ion concentration"/>
    <property type="evidence" value="ECO:0007669"/>
    <property type="project" value="TreeGrafter"/>
</dbReference>
<dbReference type="FunFam" id="1.20.1070.10:FF:000026">
    <property type="entry name" value="C-C chemokine receptor type 5"/>
    <property type="match status" value="1"/>
</dbReference>
<dbReference type="GO" id="GO:0009897">
    <property type="term" value="C:external side of plasma membrane"/>
    <property type="evidence" value="ECO:0007669"/>
    <property type="project" value="TreeGrafter"/>
</dbReference>
<feature type="transmembrane region" description="Helical" evidence="11">
    <location>
        <begin position="187"/>
        <end position="213"/>
    </location>
</feature>
<evidence type="ECO:0000256" key="6">
    <source>
        <dbReference type="ARBA" id="ARBA00023136"/>
    </source>
</evidence>
<dbReference type="Gene3D" id="1.20.1070.10">
    <property type="entry name" value="Rhodopsin 7-helix transmembrane proteins"/>
    <property type="match status" value="1"/>
</dbReference>
<evidence type="ECO:0000259" key="12">
    <source>
        <dbReference type="PROSITE" id="PS50262"/>
    </source>
</evidence>
<dbReference type="GO" id="GO:0019722">
    <property type="term" value="P:calcium-mediated signaling"/>
    <property type="evidence" value="ECO:0007669"/>
    <property type="project" value="TreeGrafter"/>
</dbReference>
<dbReference type="PANTHER" id="PTHR10489:SF955">
    <property type="entry name" value="CX3C CHEMOKINE RECEPTOR 1"/>
    <property type="match status" value="1"/>
</dbReference>
<name>A0A8D0GYT6_SPHPU</name>
<dbReference type="PANTHER" id="PTHR10489">
    <property type="entry name" value="CELL ADHESION MOLECULE"/>
    <property type="match status" value="1"/>
</dbReference>
<evidence type="ECO:0000313" key="13">
    <source>
        <dbReference type="Ensembl" id="ENSSPUP00000012028.1"/>
    </source>
</evidence>
<dbReference type="InterPro" id="IPR017452">
    <property type="entry name" value="GPCR_Rhodpsn_7TM"/>
</dbReference>
<feature type="transmembrane region" description="Helical" evidence="11">
    <location>
        <begin position="70"/>
        <end position="89"/>
    </location>
</feature>
<evidence type="ECO:0000256" key="9">
    <source>
        <dbReference type="RuleBase" id="RU000688"/>
    </source>
</evidence>
<dbReference type="GO" id="GO:0061760">
    <property type="term" value="P:antifungal innate immune response"/>
    <property type="evidence" value="ECO:0007669"/>
    <property type="project" value="Ensembl"/>
</dbReference>
<keyword evidence="5 9" id="KW-0297">G-protein coupled receptor</keyword>
<dbReference type="GO" id="GO:0005044">
    <property type="term" value="F:scavenger receptor activity"/>
    <property type="evidence" value="ECO:0007669"/>
    <property type="project" value="InterPro"/>
</dbReference>